<evidence type="ECO:0000313" key="2">
    <source>
        <dbReference type="Proteomes" id="UP000599578"/>
    </source>
</evidence>
<keyword evidence="2" id="KW-1185">Reference proteome</keyword>
<name>A0A917ZC52_9GAMM</name>
<comment type="caution">
    <text evidence="1">The sequence shown here is derived from an EMBL/GenBank/DDBJ whole genome shotgun (WGS) entry which is preliminary data.</text>
</comment>
<gene>
    <name evidence="1" type="ORF">GCM10011348_17380</name>
</gene>
<proteinExistence type="predicted"/>
<accession>A0A917ZC52</accession>
<sequence>MDIDWFTAARDCSSFGAIRSTLPGSFDTHLTLNVVPMVGPLTLTTWGLESQPLSSASATNKVASSEAAGHPDVSFGEEACII</sequence>
<dbReference type="Proteomes" id="UP000599578">
    <property type="component" value="Unassembled WGS sequence"/>
</dbReference>
<dbReference type="EMBL" id="BMLT01000004">
    <property type="protein sequence ID" value="GGO80523.1"/>
    <property type="molecule type" value="Genomic_DNA"/>
</dbReference>
<organism evidence="1 2">
    <name type="scientific">Marinobacterium nitratireducens</name>
    <dbReference type="NCBI Taxonomy" id="518897"/>
    <lineage>
        <taxon>Bacteria</taxon>
        <taxon>Pseudomonadati</taxon>
        <taxon>Pseudomonadota</taxon>
        <taxon>Gammaproteobacteria</taxon>
        <taxon>Oceanospirillales</taxon>
        <taxon>Oceanospirillaceae</taxon>
        <taxon>Marinobacterium</taxon>
    </lineage>
</organism>
<dbReference type="AlphaFoldDB" id="A0A917ZC52"/>
<reference evidence="1 2" key="1">
    <citation type="journal article" date="2014" name="Int. J. Syst. Evol. Microbiol.">
        <title>Complete genome sequence of Corynebacterium casei LMG S-19264T (=DSM 44701T), isolated from a smear-ripened cheese.</title>
        <authorList>
            <consortium name="US DOE Joint Genome Institute (JGI-PGF)"/>
            <person name="Walter F."/>
            <person name="Albersmeier A."/>
            <person name="Kalinowski J."/>
            <person name="Ruckert C."/>
        </authorList>
    </citation>
    <scope>NUCLEOTIDE SEQUENCE [LARGE SCALE GENOMIC DNA]</scope>
    <source>
        <strain evidence="1 2">CGMCC 1.7286</strain>
    </source>
</reference>
<protein>
    <submittedName>
        <fullName evidence="1">Uncharacterized protein</fullName>
    </submittedName>
</protein>
<evidence type="ECO:0000313" key="1">
    <source>
        <dbReference type="EMBL" id="GGO80523.1"/>
    </source>
</evidence>